<keyword evidence="1" id="KW-0472">Membrane</keyword>
<accession>A0A1I2R768</accession>
<dbReference type="STRING" id="582675.SAMN05192565_10265"/>
<feature type="transmembrane region" description="Helical" evidence="1">
    <location>
        <begin position="41"/>
        <end position="60"/>
    </location>
</feature>
<reference evidence="3" key="1">
    <citation type="submission" date="2016-10" db="EMBL/GenBank/DDBJ databases">
        <authorList>
            <person name="Varghese N."/>
            <person name="Submissions S."/>
        </authorList>
    </citation>
    <scope>NUCLEOTIDE SEQUENCE [LARGE SCALE GENOMIC DNA]</scope>
    <source>
        <strain evidence="3">Gh-105</strain>
    </source>
</reference>
<proteinExistence type="predicted"/>
<keyword evidence="3" id="KW-1185">Reference proteome</keyword>
<protein>
    <submittedName>
        <fullName evidence="2">Uncharacterized protein</fullName>
    </submittedName>
</protein>
<dbReference type="EMBL" id="FOPM01000002">
    <property type="protein sequence ID" value="SFG35359.1"/>
    <property type="molecule type" value="Genomic_DNA"/>
</dbReference>
<dbReference type="Proteomes" id="UP000199229">
    <property type="component" value="Unassembled WGS sequence"/>
</dbReference>
<evidence type="ECO:0000313" key="2">
    <source>
        <dbReference type="EMBL" id="SFG35359.1"/>
    </source>
</evidence>
<keyword evidence="1" id="KW-0812">Transmembrane</keyword>
<keyword evidence="1" id="KW-1133">Transmembrane helix</keyword>
<sequence length="200" mass="21351">MRFEGGWSAVLPFVVWSGFPHGRNASEAGRGAVRDEAMKRILAVSVITGLSAALVAAWLIRKPNPEPVSVVAALKPAKPTLYCEFYNFVGRSPKVGFTFALSGAAAAPRVTQLNQIESDGTRTAFESEGIAAPLWTFEAGAPPTLVSPGEAIRILLYGYEGTESAKAQFGEVRSASAWFEAGLRSIQYLNLDGKCRRSGA</sequence>
<gene>
    <name evidence="2" type="ORF">SAMN05192565_10265</name>
</gene>
<evidence type="ECO:0000313" key="3">
    <source>
        <dbReference type="Proteomes" id="UP000199229"/>
    </source>
</evidence>
<organism evidence="2 3">
    <name type="scientific">Methylobacterium gossipiicola</name>
    <dbReference type="NCBI Taxonomy" id="582675"/>
    <lineage>
        <taxon>Bacteria</taxon>
        <taxon>Pseudomonadati</taxon>
        <taxon>Pseudomonadota</taxon>
        <taxon>Alphaproteobacteria</taxon>
        <taxon>Hyphomicrobiales</taxon>
        <taxon>Methylobacteriaceae</taxon>
        <taxon>Methylobacterium</taxon>
    </lineage>
</organism>
<dbReference type="AlphaFoldDB" id="A0A1I2R768"/>
<name>A0A1I2R768_9HYPH</name>
<evidence type="ECO:0000256" key="1">
    <source>
        <dbReference type="SAM" id="Phobius"/>
    </source>
</evidence>